<proteinExistence type="predicted"/>
<dbReference type="InterPro" id="IPR058624">
    <property type="entry name" value="MdtA-like_HH"/>
</dbReference>
<reference evidence="3 4" key="1">
    <citation type="submission" date="2019-12" db="EMBL/GenBank/DDBJ databases">
        <authorList>
            <person name="Li M."/>
        </authorList>
    </citation>
    <scope>NUCLEOTIDE SEQUENCE [LARGE SCALE GENOMIC DNA]</scope>
    <source>
        <strain evidence="3 4">GBMRC 2046</strain>
    </source>
</reference>
<feature type="coiled-coil region" evidence="1">
    <location>
        <begin position="139"/>
        <end position="166"/>
    </location>
</feature>
<dbReference type="RefSeq" id="WP_160776803.1">
    <property type="nucleotide sequence ID" value="NZ_WUMV01000008.1"/>
</dbReference>
<organism evidence="3 4">
    <name type="scientific">Stappia sediminis</name>
    <dbReference type="NCBI Taxonomy" id="2692190"/>
    <lineage>
        <taxon>Bacteria</taxon>
        <taxon>Pseudomonadati</taxon>
        <taxon>Pseudomonadota</taxon>
        <taxon>Alphaproteobacteria</taxon>
        <taxon>Hyphomicrobiales</taxon>
        <taxon>Stappiaceae</taxon>
        <taxon>Stappia</taxon>
    </lineage>
</organism>
<sequence length="316" mass="34415">MSEFFNSALAALAAIYASFFGTPEPVYNGYVEADFVYIAPSMPGKITDIKAEEGDAITEGQVLVILDDRTQRAAFEAAKARVAEARANLDNLQTGSREPELEVIRSSLARAQAERVLAKKTLDRSTSLLERELVAQATVDTHRADLDKIEAEIAELKARLQVAELPGRDAQLAAARAAVDAAVAETDRARSDLDDRVMASPVSGRVEDVLFYAGEFATAGAPVLSILPPNRRKVVFFLPEPERISFKLGDRLEVSCDGCPPGLEVAVTFVATDPQYTPPIIYSREERARLVFRAEAHIDGDSELMPGQPVSLVRKQ</sequence>
<gene>
    <name evidence="3" type="ORF">GR183_16655</name>
</gene>
<dbReference type="Gene3D" id="2.40.30.170">
    <property type="match status" value="1"/>
</dbReference>
<evidence type="ECO:0000259" key="2">
    <source>
        <dbReference type="Pfam" id="PF25876"/>
    </source>
</evidence>
<dbReference type="SUPFAM" id="SSF111369">
    <property type="entry name" value="HlyD-like secretion proteins"/>
    <property type="match status" value="3"/>
</dbReference>
<dbReference type="PANTHER" id="PTHR30438:SF2">
    <property type="entry name" value="MEMBRANE PROTEIN"/>
    <property type="match status" value="1"/>
</dbReference>
<evidence type="ECO:0000313" key="3">
    <source>
        <dbReference type="EMBL" id="MXN66548.1"/>
    </source>
</evidence>
<dbReference type="PANTHER" id="PTHR30438">
    <property type="entry name" value="36 KDA ANTIGEN-RELATED"/>
    <property type="match status" value="1"/>
</dbReference>
<protein>
    <submittedName>
        <fullName evidence="3">HlyD family efflux transporter periplasmic adaptor subunit</fullName>
    </submittedName>
</protein>
<dbReference type="EMBL" id="WUMV01000008">
    <property type="protein sequence ID" value="MXN66548.1"/>
    <property type="molecule type" value="Genomic_DNA"/>
</dbReference>
<dbReference type="Pfam" id="PF25876">
    <property type="entry name" value="HH_MFP_RND"/>
    <property type="match status" value="1"/>
</dbReference>
<comment type="caution">
    <text evidence="3">The sequence shown here is derived from an EMBL/GenBank/DDBJ whole genome shotgun (WGS) entry which is preliminary data.</text>
</comment>
<dbReference type="AlphaFoldDB" id="A0A7X3LWW3"/>
<accession>A0A7X3LWW3</accession>
<name>A0A7X3LWW3_9HYPH</name>
<dbReference type="Gene3D" id="2.40.50.100">
    <property type="match status" value="2"/>
</dbReference>
<dbReference type="GO" id="GO:0005886">
    <property type="term" value="C:plasma membrane"/>
    <property type="evidence" value="ECO:0007669"/>
    <property type="project" value="TreeGrafter"/>
</dbReference>
<keyword evidence="1" id="KW-0175">Coiled coil</keyword>
<feature type="domain" description="Multidrug resistance protein MdtA-like alpha-helical hairpin" evidence="2">
    <location>
        <begin position="101"/>
        <end position="164"/>
    </location>
</feature>
<dbReference type="Proteomes" id="UP000433101">
    <property type="component" value="Unassembled WGS sequence"/>
</dbReference>
<evidence type="ECO:0000256" key="1">
    <source>
        <dbReference type="SAM" id="Coils"/>
    </source>
</evidence>
<dbReference type="Gene3D" id="1.10.287.470">
    <property type="entry name" value="Helix hairpin bin"/>
    <property type="match status" value="3"/>
</dbReference>
<evidence type="ECO:0000313" key="4">
    <source>
        <dbReference type="Proteomes" id="UP000433101"/>
    </source>
</evidence>
<keyword evidence="4" id="KW-1185">Reference proteome</keyword>